<dbReference type="PANTHER" id="PTHR45890">
    <property type="entry name" value="AARF DOMAIN CONTAINING KINASE 2 (PREDICTED)"/>
    <property type="match status" value="1"/>
</dbReference>
<sequence length="107" mass="11613">MGDGELAAQLMLEDATEQECTDPDTFKRGVQRIVDGIGLGARGSFNLESLRIGDVLLEVTGLIRTHRVKVEPNMTTMFTAIIVLEGLGRQLDPTCDLFDVALPLLVA</sequence>
<dbReference type="AlphaFoldDB" id="A0A7S3F715"/>
<dbReference type="InterPro" id="IPR052402">
    <property type="entry name" value="ADCK_kinase"/>
</dbReference>
<evidence type="ECO:0000313" key="1">
    <source>
        <dbReference type="EMBL" id="CAE0130125.1"/>
    </source>
</evidence>
<organism evidence="1">
    <name type="scientific">Haptolina ericina</name>
    <dbReference type="NCBI Taxonomy" id="156174"/>
    <lineage>
        <taxon>Eukaryota</taxon>
        <taxon>Haptista</taxon>
        <taxon>Haptophyta</taxon>
        <taxon>Prymnesiophyceae</taxon>
        <taxon>Prymnesiales</taxon>
        <taxon>Prymnesiaceae</taxon>
        <taxon>Haptolina</taxon>
    </lineage>
</organism>
<dbReference type="PANTHER" id="PTHR45890:SF1">
    <property type="entry name" value="AARF DOMAIN CONTAINING KINASE 2"/>
    <property type="match status" value="1"/>
</dbReference>
<dbReference type="EMBL" id="HBHX01050691">
    <property type="protein sequence ID" value="CAE0130125.1"/>
    <property type="molecule type" value="Transcribed_RNA"/>
</dbReference>
<gene>
    <name evidence="1" type="ORF">HERI1096_LOCUS28005</name>
</gene>
<protein>
    <submittedName>
        <fullName evidence="1">Uncharacterized protein</fullName>
    </submittedName>
</protein>
<proteinExistence type="predicted"/>
<accession>A0A7S3F715</accession>
<name>A0A7S3F715_9EUKA</name>
<reference evidence="1" key="1">
    <citation type="submission" date="2021-01" db="EMBL/GenBank/DDBJ databases">
        <authorList>
            <person name="Corre E."/>
            <person name="Pelletier E."/>
            <person name="Niang G."/>
            <person name="Scheremetjew M."/>
            <person name="Finn R."/>
            <person name="Kale V."/>
            <person name="Holt S."/>
            <person name="Cochrane G."/>
            <person name="Meng A."/>
            <person name="Brown T."/>
            <person name="Cohen L."/>
        </authorList>
    </citation>
    <scope>NUCLEOTIDE SEQUENCE</scope>
    <source>
        <strain evidence="1">CCMP281</strain>
    </source>
</reference>